<evidence type="ECO:0000256" key="3">
    <source>
        <dbReference type="ARBA" id="ARBA00022801"/>
    </source>
</evidence>
<comment type="similarity">
    <text evidence="1">Belongs to the histidine acid phosphatase family.</text>
</comment>
<evidence type="ECO:0000256" key="7">
    <source>
        <dbReference type="SAM" id="SignalP"/>
    </source>
</evidence>
<protein>
    <recommendedName>
        <fullName evidence="2">3-phytase</fullName>
        <ecNumber evidence="2">3.1.3.8</ecNumber>
    </recommendedName>
</protein>
<feature type="disulfide bond" evidence="6">
    <location>
        <begin position="239"/>
        <end position="253"/>
    </location>
</feature>
<name>A0A2K1QN29_9PEZI</name>
<sequence>MISSKLILALAGVVTAHFEALHHLGANSPWFEGPNVNQVSPDVPAQCKIDQAVYIVRHGSRYPDPGAYREWTDLQKKLQSANYTASGALSFIRDWQPVLEYPEQQIAMLSTGGYRELYTFGTELRFRYPDFYEYGEPFRLWTNDYQRTIDSARLFARGFLGPNASLADIHVVTASQSSAIGNSLATSDSCPTFRDTSGSSFTQAWDAKYLPPVVARLNTMIKGAFQVNATDVAKMPYLCGFETQITGRRSPWCDVLEEQEVLDYQYRQDLRYYHGTGPGSGNNASVQLPILQGVVDILNAGPGAMTKGSNGSTSRLPALIVAFTHDNQINELASITGAFDDQRPLSANTRDDSRIYISSNINPMRGTVAFERVNCDGEVSVRLRLNDAVYPVPSCSGGPGRSCPLEQYNEVVKRKWEATGSFGEFCRIAEASVVKSATGGVTFFTDLTLPAMRTIKA</sequence>
<feature type="disulfide bond" evidence="6">
    <location>
        <begin position="47"/>
        <end position="375"/>
    </location>
</feature>
<dbReference type="InterPro" id="IPR016274">
    <property type="entry name" value="Histidine_acid_Pase_euk"/>
</dbReference>
<dbReference type="AlphaFoldDB" id="A0A2K1QN29"/>
<feature type="disulfide bond" evidence="6">
    <location>
        <begin position="395"/>
        <end position="403"/>
    </location>
</feature>
<evidence type="ECO:0000256" key="6">
    <source>
        <dbReference type="PIRSR" id="PIRSR000894-2"/>
    </source>
</evidence>
<dbReference type="InterPro" id="IPR033379">
    <property type="entry name" value="Acid_Pase_AS"/>
</dbReference>
<keyword evidence="9" id="KW-1185">Reference proteome</keyword>
<keyword evidence="3" id="KW-0378">Hydrolase</keyword>
<dbReference type="PIRSF" id="PIRSF000894">
    <property type="entry name" value="Acid_phosphatase"/>
    <property type="match status" value="1"/>
</dbReference>
<keyword evidence="7" id="KW-0732">Signal</keyword>
<evidence type="ECO:0000313" key="8">
    <source>
        <dbReference type="EMBL" id="PNS16402.1"/>
    </source>
</evidence>
<dbReference type="InterPro" id="IPR029033">
    <property type="entry name" value="His_PPase_superfam"/>
</dbReference>
<dbReference type="STRING" id="2082308.A0A2K1QN29"/>
<proteinExistence type="inferred from homology"/>
<dbReference type="EMBL" id="NKHZ01000057">
    <property type="protein sequence ID" value="PNS16402.1"/>
    <property type="molecule type" value="Genomic_DNA"/>
</dbReference>
<dbReference type="OrthoDB" id="6509975at2759"/>
<organism evidence="8 9">
    <name type="scientific">Sphaceloma murrayae</name>
    <dbReference type="NCBI Taxonomy" id="2082308"/>
    <lineage>
        <taxon>Eukaryota</taxon>
        <taxon>Fungi</taxon>
        <taxon>Dikarya</taxon>
        <taxon>Ascomycota</taxon>
        <taxon>Pezizomycotina</taxon>
        <taxon>Dothideomycetes</taxon>
        <taxon>Dothideomycetidae</taxon>
        <taxon>Myriangiales</taxon>
        <taxon>Elsinoaceae</taxon>
        <taxon>Sphaceloma</taxon>
    </lineage>
</organism>
<dbReference type="Pfam" id="PF00328">
    <property type="entry name" value="His_Phos_2"/>
    <property type="match status" value="1"/>
</dbReference>
<evidence type="ECO:0000256" key="5">
    <source>
        <dbReference type="PIRSR" id="PIRSR000894-1"/>
    </source>
</evidence>
<evidence type="ECO:0000256" key="1">
    <source>
        <dbReference type="ARBA" id="ARBA00005375"/>
    </source>
</evidence>
<evidence type="ECO:0000256" key="2">
    <source>
        <dbReference type="ARBA" id="ARBA00012632"/>
    </source>
</evidence>
<accession>A0A2K1QN29</accession>
<feature type="chain" id="PRO_5014408493" description="3-phytase" evidence="7">
    <location>
        <begin position="17"/>
        <end position="457"/>
    </location>
</feature>
<feature type="active site" description="Nucleophile" evidence="5">
    <location>
        <position position="58"/>
    </location>
</feature>
<dbReference type="SUPFAM" id="SSF53254">
    <property type="entry name" value="Phosphoglycerate mutase-like"/>
    <property type="match status" value="1"/>
</dbReference>
<keyword evidence="6" id="KW-1015">Disulfide bond</keyword>
<reference evidence="8 9" key="1">
    <citation type="submission" date="2017-06" db="EMBL/GenBank/DDBJ databases">
        <title>Draft genome sequence of a variant of Elsinoe murrayae.</title>
        <authorList>
            <person name="Cheng Q."/>
        </authorList>
    </citation>
    <scope>NUCLEOTIDE SEQUENCE [LARGE SCALE GENOMIC DNA]</scope>
    <source>
        <strain evidence="8 9">CQ-2017a</strain>
    </source>
</reference>
<dbReference type="CDD" id="cd07061">
    <property type="entry name" value="HP_HAP_like"/>
    <property type="match status" value="1"/>
</dbReference>
<keyword evidence="4" id="KW-0325">Glycoprotein</keyword>
<dbReference type="InParanoid" id="A0A2K1QN29"/>
<dbReference type="EC" id="3.1.3.8" evidence="2"/>
<dbReference type="PANTHER" id="PTHR20963">
    <property type="entry name" value="MULTIPLE INOSITOL POLYPHOSPHATE PHOSPHATASE-RELATED"/>
    <property type="match status" value="1"/>
</dbReference>
<dbReference type="PANTHER" id="PTHR20963:SF23">
    <property type="entry name" value="3-PHYTASE"/>
    <property type="match status" value="1"/>
</dbReference>
<feature type="active site" description="Proton donor" evidence="5">
    <location>
        <position position="326"/>
    </location>
</feature>
<dbReference type="GO" id="GO:0009277">
    <property type="term" value="C:fungal-type cell wall"/>
    <property type="evidence" value="ECO:0007669"/>
    <property type="project" value="TreeGrafter"/>
</dbReference>
<dbReference type="InterPro" id="IPR000560">
    <property type="entry name" value="His_Pase_clade-2"/>
</dbReference>
<dbReference type="GO" id="GO:0016158">
    <property type="term" value="F:inositol hexakisphosphate 3-phosphatase activity"/>
    <property type="evidence" value="ECO:0007669"/>
    <property type="project" value="UniProtKB-EC"/>
</dbReference>
<evidence type="ECO:0000313" key="9">
    <source>
        <dbReference type="Proteomes" id="UP000243797"/>
    </source>
</evidence>
<gene>
    <name evidence="8" type="ORF">CAC42_136</name>
</gene>
<dbReference type="Gene3D" id="3.40.50.1240">
    <property type="entry name" value="Phosphoglycerate mutase-like"/>
    <property type="match status" value="1"/>
</dbReference>
<dbReference type="GO" id="GO:0003993">
    <property type="term" value="F:acid phosphatase activity"/>
    <property type="evidence" value="ECO:0007669"/>
    <property type="project" value="TreeGrafter"/>
</dbReference>
<feature type="signal peptide" evidence="7">
    <location>
        <begin position="1"/>
        <end position="16"/>
    </location>
</feature>
<dbReference type="Proteomes" id="UP000243797">
    <property type="component" value="Unassembled WGS sequence"/>
</dbReference>
<dbReference type="PROSITE" id="PS00616">
    <property type="entry name" value="HIS_ACID_PHOSPHAT_1"/>
    <property type="match status" value="1"/>
</dbReference>
<evidence type="ECO:0000256" key="4">
    <source>
        <dbReference type="ARBA" id="ARBA00023180"/>
    </source>
</evidence>
<comment type="caution">
    <text evidence="8">The sequence shown here is derived from an EMBL/GenBank/DDBJ whole genome shotgun (WGS) entry which is preliminary data.</text>
</comment>